<keyword evidence="5" id="KW-0732">Signal</keyword>
<dbReference type="Gene3D" id="2.60.40.1220">
    <property type="match status" value="1"/>
</dbReference>
<feature type="transmembrane region" description="Helical" evidence="10">
    <location>
        <begin position="208"/>
        <end position="233"/>
    </location>
</feature>
<evidence type="ECO:0000259" key="12">
    <source>
        <dbReference type="Pfam" id="PF05425"/>
    </source>
</evidence>
<organism evidence="13 14">
    <name type="scientific">Actinocrinis puniceicyclus</name>
    <dbReference type="NCBI Taxonomy" id="977794"/>
    <lineage>
        <taxon>Bacteria</taxon>
        <taxon>Bacillati</taxon>
        <taxon>Actinomycetota</taxon>
        <taxon>Actinomycetes</taxon>
        <taxon>Catenulisporales</taxon>
        <taxon>Actinospicaceae</taxon>
        <taxon>Actinocrinis</taxon>
    </lineage>
</organism>
<feature type="transmembrane region" description="Helical" evidence="10">
    <location>
        <begin position="403"/>
        <end position="421"/>
    </location>
</feature>
<feature type="region of interest" description="Disordered" evidence="9">
    <location>
        <begin position="1"/>
        <end position="23"/>
    </location>
</feature>
<dbReference type="InterPro" id="IPR014756">
    <property type="entry name" value="Ig_E-set"/>
</dbReference>
<dbReference type="InterPro" id="IPR008457">
    <property type="entry name" value="Cu-R_CopD_dom"/>
</dbReference>
<name>A0A8J8BCV0_9ACTN</name>
<dbReference type="GO" id="GO:0046688">
    <property type="term" value="P:response to copper ion"/>
    <property type="evidence" value="ECO:0007669"/>
    <property type="project" value="InterPro"/>
</dbReference>
<evidence type="ECO:0000259" key="11">
    <source>
        <dbReference type="Pfam" id="PF04234"/>
    </source>
</evidence>
<keyword evidence="6 10" id="KW-1133">Transmembrane helix</keyword>
<feature type="transmembrane region" description="Helical" evidence="10">
    <location>
        <begin position="253"/>
        <end position="275"/>
    </location>
</feature>
<dbReference type="InterPro" id="IPR032694">
    <property type="entry name" value="CopC/D"/>
</dbReference>
<feature type="transmembrane region" description="Helical" evidence="10">
    <location>
        <begin position="287"/>
        <end position="304"/>
    </location>
</feature>
<dbReference type="GO" id="GO:0005507">
    <property type="term" value="F:copper ion binding"/>
    <property type="evidence" value="ECO:0007669"/>
    <property type="project" value="InterPro"/>
</dbReference>
<feature type="transmembrane region" description="Helical" evidence="10">
    <location>
        <begin position="176"/>
        <end position="196"/>
    </location>
</feature>
<protein>
    <submittedName>
        <fullName evidence="13">Copper resistance protein CopC/CopD</fullName>
    </submittedName>
</protein>
<dbReference type="EMBL" id="JAGSXH010000037">
    <property type="protein sequence ID" value="MBS2963895.1"/>
    <property type="molecule type" value="Genomic_DNA"/>
</dbReference>
<feature type="compositionally biased region" description="Polar residues" evidence="9">
    <location>
        <begin position="12"/>
        <end position="23"/>
    </location>
</feature>
<dbReference type="GO" id="GO:0005886">
    <property type="term" value="C:plasma membrane"/>
    <property type="evidence" value="ECO:0007669"/>
    <property type="project" value="UniProtKB-SubCell"/>
</dbReference>
<dbReference type="InterPro" id="IPR006311">
    <property type="entry name" value="TAT_signal"/>
</dbReference>
<evidence type="ECO:0000256" key="1">
    <source>
        <dbReference type="ARBA" id="ARBA00004651"/>
    </source>
</evidence>
<evidence type="ECO:0000256" key="2">
    <source>
        <dbReference type="ARBA" id="ARBA00022475"/>
    </source>
</evidence>
<dbReference type="InterPro" id="IPR014755">
    <property type="entry name" value="Cu-Rt/internalin_Ig-like"/>
</dbReference>
<feature type="transmembrane region" description="Helical" evidence="10">
    <location>
        <begin position="30"/>
        <end position="50"/>
    </location>
</feature>
<proteinExistence type="predicted"/>
<feature type="domain" description="Copper resistance protein D" evidence="12">
    <location>
        <begin position="362"/>
        <end position="434"/>
    </location>
</feature>
<dbReference type="RefSeq" id="WP_211468013.1">
    <property type="nucleotide sequence ID" value="NZ_JAGSXH010000037.1"/>
</dbReference>
<dbReference type="Pfam" id="PF04234">
    <property type="entry name" value="CopC"/>
    <property type="match status" value="1"/>
</dbReference>
<accession>A0A8J8BCV0</accession>
<evidence type="ECO:0000256" key="8">
    <source>
        <dbReference type="ARBA" id="ARBA00023136"/>
    </source>
</evidence>
<evidence type="ECO:0000256" key="5">
    <source>
        <dbReference type="ARBA" id="ARBA00022729"/>
    </source>
</evidence>
<dbReference type="PROSITE" id="PS51318">
    <property type="entry name" value="TAT"/>
    <property type="match status" value="1"/>
</dbReference>
<comment type="subcellular location">
    <subcellularLocation>
        <location evidence="1">Cell membrane</location>
        <topology evidence="1">Multi-pass membrane protein</topology>
    </subcellularLocation>
</comment>
<feature type="transmembrane region" description="Helical" evidence="10">
    <location>
        <begin position="557"/>
        <end position="578"/>
    </location>
</feature>
<evidence type="ECO:0000256" key="10">
    <source>
        <dbReference type="SAM" id="Phobius"/>
    </source>
</evidence>
<feature type="compositionally biased region" description="Low complexity" evidence="9">
    <location>
        <begin position="500"/>
        <end position="513"/>
    </location>
</feature>
<evidence type="ECO:0000256" key="7">
    <source>
        <dbReference type="ARBA" id="ARBA00023008"/>
    </source>
</evidence>
<evidence type="ECO:0000256" key="9">
    <source>
        <dbReference type="SAM" id="MobiDB-lite"/>
    </source>
</evidence>
<keyword evidence="4" id="KW-0479">Metal-binding</keyword>
<comment type="caution">
    <text evidence="13">The sequence shown here is derived from an EMBL/GenBank/DDBJ whole genome shotgun (WGS) entry which is preliminary data.</text>
</comment>
<feature type="transmembrane region" description="Helical" evidence="10">
    <location>
        <begin position="324"/>
        <end position="345"/>
    </location>
</feature>
<evidence type="ECO:0000256" key="6">
    <source>
        <dbReference type="ARBA" id="ARBA00022989"/>
    </source>
</evidence>
<feature type="domain" description="CopC" evidence="11">
    <location>
        <begin position="51"/>
        <end position="146"/>
    </location>
</feature>
<keyword evidence="14" id="KW-1185">Reference proteome</keyword>
<dbReference type="Proteomes" id="UP000677913">
    <property type="component" value="Unassembled WGS sequence"/>
</dbReference>
<reference evidence="13" key="1">
    <citation type="submission" date="2021-04" db="EMBL/GenBank/DDBJ databases">
        <title>Genome based classification of Actinospica acidithermotolerans sp. nov., an actinobacterium isolated from an Indonesian hot spring.</title>
        <authorList>
            <person name="Kusuma A.B."/>
            <person name="Putra K.E."/>
            <person name="Nafisah S."/>
            <person name="Loh J."/>
            <person name="Nouioui I."/>
            <person name="Goodfellow M."/>
        </authorList>
    </citation>
    <scope>NUCLEOTIDE SEQUENCE</scope>
    <source>
        <strain evidence="13">DSM 45618</strain>
    </source>
</reference>
<keyword evidence="7" id="KW-0186">Copper</keyword>
<evidence type="ECO:0000313" key="13">
    <source>
        <dbReference type="EMBL" id="MBS2963895.1"/>
    </source>
</evidence>
<dbReference type="PANTHER" id="PTHR34820">
    <property type="entry name" value="INNER MEMBRANE PROTEIN YEBZ"/>
    <property type="match status" value="1"/>
</dbReference>
<feature type="region of interest" description="Disordered" evidence="9">
    <location>
        <begin position="436"/>
        <end position="541"/>
    </location>
</feature>
<dbReference type="InterPro" id="IPR007348">
    <property type="entry name" value="CopC_dom"/>
</dbReference>
<dbReference type="PANTHER" id="PTHR34820:SF4">
    <property type="entry name" value="INNER MEMBRANE PROTEIN YEBZ"/>
    <property type="match status" value="1"/>
</dbReference>
<dbReference type="SUPFAM" id="SSF81296">
    <property type="entry name" value="E set domains"/>
    <property type="match status" value="1"/>
</dbReference>
<dbReference type="AlphaFoldDB" id="A0A8J8BCV0"/>
<feature type="compositionally biased region" description="Low complexity" evidence="9">
    <location>
        <begin position="436"/>
        <end position="464"/>
    </location>
</feature>
<dbReference type="GO" id="GO:0042597">
    <property type="term" value="C:periplasmic space"/>
    <property type="evidence" value="ECO:0007669"/>
    <property type="project" value="InterPro"/>
</dbReference>
<feature type="transmembrane region" description="Helical" evidence="10">
    <location>
        <begin position="366"/>
        <end position="383"/>
    </location>
</feature>
<sequence length="701" mass="71003">MTDHQAAASRPGSGTLTAESRSGPSRARRLLAGVVAALALVLAAAGPAAAHATLVRTDPSDGSVLAAQPAVIAAQFDESVGVSADSLRVFSPSGQRVDNGNTAHGAQDDIVTIALRSGLGNGTYTVAWHVISADSHPVSGAFSFSIGAPSRTTVDPNAIVTRAGAFAGVAYGVARWAAYLSFALLAGAVVFLALCWPAGAVARGALRLIIAGWTALVASSVLELLLQGVYASGLPLSRIFDPSVIQSTAATRFGTLIEIRVLALALAAPAAAIGVQRLTEAGLAARLRSASIALVVTMGLAATWAGTGHASTGIQVPLSVASDILHLTAMSVWLGGLAMLSLVALRIPEPHAPVRVKQAASAVNRFSTVALACVCVMISTGTYQAWRDVGSLHILFGETYGRLILVKIAGLLVLVGFGYLARRLIASGVNASLSATAPAAPSASGTTGTAGTTSESAATRSAGTPGPAVAAAKDRDEVLTSSIDTRDGSGTIREPAALTRVSAAVAGSRASGRPARRPGMNKPGRRTARVGGVPRPGGTVSESSATLAILRRLRRSVAAESAVVLVVLAVTAVVVASVPGRGANGLSNQPGSTDISLPFDTGTASGTMLVLVEPGKVGPNQTHVLIENTKGEPYSPVAVSIAYSLPARKLGPIDAKVIATGPGHYIDQSVVLSVAGQWQVSITIRSDDFDETTVRVPVPVS</sequence>
<dbReference type="Pfam" id="PF05425">
    <property type="entry name" value="CopD"/>
    <property type="match status" value="1"/>
</dbReference>
<feature type="compositionally biased region" description="Low complexity" evidence="9">
    <location>
        <begin position="529"/>
        <end position="540"/>
    </location>
</feature>
<keyword evidence="2" id="KW-1003">Cell membrane</keyword>
<dbReference type="GO" id="GO:0006825">
    <property type="term" value="P:copper ion transport"/>
    <property type="evidence" value="ECO:0007669"/>
    <property type="project" value="InterPro"/>
</dbReference>
<evidence type="ECO:0000313" key="14">
    <source>
        <dbReference type="Proteomes" id="UP000677913"/>
    </source>
</evidence>
<evidence type="ECO:0000256" key="3">
    <source>
        <dbReference type="ARBA" id="ARBA00022692"/>
    </source>
</evidence>
<gene>
    <name evidence="13" type="ORF">KGA66_12625</name>
</gene>
<keyword evidence="8 10" id="KW-0472">Membrane</keyword>
<evidence type="ECO:0000256" key="4">
    <source>
        <dbReference type="ARBA" id="ARBA00022723"/>
    </source>
</evidence>
<keyword evidence="3 10" id="KW-0812">Transmembrane</keyword>